<dbReference type="EMBL" id="BMNA01000002">
    <property type="protein sequence ID" value="GGL91312.1"/>
    <property type="molecule type" value="Genomic_DNA"/>
</dbReference>
<keyword evidence="2" id="KW-1133">Transmembrane helix</keyword>
<dbReference type="InterPro" id="IPR025637">
    <property type="entry name" value="DUF4333"/>
</dbReference>
<dbReference type="Proteomes" id="UP000655208">
    <property type="component" value="Unassembled WGS sequence"/>
</dbReference>
<sequence length="275" mass="27598">MSTPYNPGQQGSGPAGDTPGGYQGGGYGQAHPESGATPTAQPGYGSYDQGGYGQQSGYGQQGGYGQGQQGGYGQGGYGDQSGYGQGGYGQGQSGYGQQGGYGQGGYGDQSGYGQQGGYGQGQQGYGQQSPYGQPGGYGQGQQGYGQQYGGGQPGYGGQGYGQAPARKSNKGLYIGIGALVVVLAVAAVLLFAWPGWLNKKVFDNGKVAEGVTSILTSAPPNGYGQTGVSDVSCPANEPVKQGTTFQCSLKVDGADKQVQITVVDDSGKYTVGVPQ</sequence>
<feature type="compositionally biased region" description="Gly residues" evidence="1">
    <location>
        <begin position="10"/>
        <end position="28"/>
    </location>
</feature>
<protein>
    <recommendedName>
        <fullName evidence="3">DUF4333 domain-containing protein</fullName>
    </recommendedName>
</protein>
<organism evidence="4 5">
    <name type="scientific">Nakamurella endophytica</name>
    <dbReference type="NCBI Taxonomy" id="1748367"/>
    <lineage>
        <taxon>Bacteria</taxon>
        <taxon>Bacillati</taxon>
        <taxon>Actinomycetota</taxon>
        <taxon>Actinomycetes</taxon>
        <taxon>Nakamurellales</taxon>
        <taxon>Nakamurellaceae</taxon>
        <taxon>Nakamurella</taxon>
    </lineage>
</organism>
<keyword evidence="2" id="KW-0812">Transmembrane</keyword>
<feature type="region of interest" description="Disordered" evidence="1">
    <location>
        <begin position="1"/>
        <end position="150"/>
    </location>
</feature>
<evidence type="ECO:0000259" key="3">
    <source>
        <dbReference type="Pfam" id="PF14230"/>
    </source>
</evidence>
<accession>A0A917SNY2</accession>
<gene>
    <name evidence="4" type="ORF">GCM10011594_08810</name>
</gene>
<evidence type="ECO:0000256" key="1">
    <source>
        <dbReference type="SAM" id="MobiDB-lite"/>
    </source>
</evidence>
<reference evidence="4" key="1">
    <citation type="journal article" date="2014" name="Int. J. Syst. Evol. Microbiol.">
        <title>Complete genome sequence of Corynebacterium casei LMG S-19264T (=DSM 44701T), isolated from a smear-ripened cheese.</title>
        <authorList>
            <consortium name="US DOE Joint Genome Institute (JGI-PGF)"/>
            <person name="Walter F."/>
            <person name="Albersmeier A."/>
            <person name="Kalinowski J."/>
            <person name="Ruckert C."/>
        </authorList>
    </citation>
    <scope>NUCLEOTIDE SEQUENCE</scope>
    <source>
        <strain evidence="4">CGMCC 4.7308</strain>
    </source>
</reference>
<evidence type="ECO:0000313" key="4">
    <source>
        <dbReference type="EMBL" id="GGL91312.1"/>
    </source>
</evidence>
<feature type="transmembrane region" description="Helical" evidence="2">
    <location>
        <begin position="172"/>
        <end position="196"/>
    </location>
</feature>
<evidence type="ECO:0000256" key="2">
    <source>
        <dbReference type="SAM" id="Phobius"/>
    </source>
</evidence>
<dbReference type="Pfam" id="PF14230">
    <property type="entry name" value="DUF4333"/>
    <property type="match status" value="1"/>
</dbReference>
<keyword evidence="5" id="KW-1185">Reference proteome</keyword>
<keyword evidence="2" id="KW-0472">Membrane</keyword>
<feature type="compositionally biased region" description="Gly residues" evidence="1">
    <location>
        <begin position="133"/>
        <end position="150"/>
    </location>
</feature>
<proteinExistence type="predicted"/>
<reference evidence="4" key="2">
    <citation type="submission" date="2020-09" db="EMBL/GenBank/DDBJ databases">
        <authorList>
            <person name="Sun Q."/>
            <person name="Zhou Y."/>
        </authorList>
    </citation>
    <scope>NUCLEOTIDE SEQUENCE</scope>
    <source>
        <strain evidence="4">CGMCC 4.7308</strain>
    </source>
</reference>
<name>A0A917SNY2_9ACTN</name>
<evidence type="ECO:0000313" key="5">
    <source>
        <dbReference type="Proteomes" id="UP000655208"/>
    </source>
</evidence>
<comment type="caution">
    <text evidence="4">The sequence shown here is derived from an EMBL/GenBank/DDBJ whole genome shotgun (WGS) entry which is preliminary data.</text>
</comment>
<feature type="compositionally biased region" description="Gly residues" evidence="1">
    <location>
        <begin position="48"/>
        <end position="124"/>
    </location>
</feature>
<dbReference type="RefSeq" id="WP_188940313.1">
    <property type="nucleotide sequence ID" value="NZ_BMNA01000002.1"/>
</dbReference>
<dbReference type="AlphaFoldDB" id="A0A917SNY2"/>
<feature type="domain" description="DUF4333" evidence="3">
    <location>
        <begin position="186"/>
        <end position="267"/>
    </location>
</feature>